<sequence length="111" mass="12401">MTDMAAMTATKSLILAIQSSLMTSSLAFLFYKLSLYLLPSVCIDSLYLYTLNVQAKILSPMVLVKDLSPIKQLLKEETFYGIVVECTYYRVALNSVLKPSIGLYSADSREK</sequence>
<proteinExistence type="predicted"/>
<evidence type="ECO:0000313" key="2">
    <source>
        <dbReference type="Proteomes" id="UP000092445"/>
    </source>
</evidence>
<organism evidence="1 2">
    <name type="scientific">Glossina pallidipes</name>
    <name type="common">Tsetse fly</name>
    <dbReference type="NCBI Taxonomy" id="7398"/>
    <lineage>
        <taxon>Eukaryota</taxon>
        <taxon>Metazoa</taxon>
        <taxon>Ecdysozoa</taxon>
        <taxon>Arthropoda</taxon>
        <taxon>Hexapoda</taxon>
        <taxon>Insecta</taxon>
        <taxon>Pterygota</taxon>
        <taxon>Neoptera</taxon>
        <taxon>Endopterygota</taxon>
        <taxon>Diptera</taxon>
        <taxon>Brachycera</taxon>
        <taxon>Muscomorpha</taxon>
        <taxon>Hippoboscoidea</taxon>
        <taxon>Glossinidae</taxon>
        <taxon>Glossina</taxon>
    </lineage>
</organism>
<dbReference type="AlphaFoldDB" id="A0A1A9ZQ50"/>
<reference evidence="2" key="1">
    <citation type="submission" date="2014-03" db="EMBL/GenBank/DDBJ databases">
        <authorList>
            <person name="Aksoy S."/>
            <person name="Warren W."/>
            <person name="Wilson R.K."/>
        </authorList>
    </citation>
    <scope>NUCLEOTIDE SEQUENCE [LARGE SCALE GENOMIC DNA]</scope>
    <source>
        <strain evidence="2">IAEA</strain>
    </source>
</reference>
<dbReference type="VEuPathDB" id="VectorBase:GPAI021552"/>
<reference evidence="1" key="2">
    <citation type="submission" date="2020-05" db="UniProtKB">
        <authorList>
            <consortium name="EnsemblMetazoa"/>
        </authorList>
    </citation>
    <scope>IDENTIFICATION</scope>
    <source>
        <strain evidence="1">IAEA</strain>
    </source>
</reference>
<protein>
    <submittedName>
        <fullName evidence="1">Uncharacterized protein</fullName>
    </submittedName>
</protein>
<accession>A0A1A9ZQ50</accession>
<evidence type="ECO:0000313" key="1">
    <source>
        <dbReference type="EnsemblMetazoa" id="GPAI021552-PA"/>
    </source>
</evidence>
<dbReference type="Proteomes" id="UP000092445">
    <property type="component" value="Unassembled WGS sequence"/>
</dbReference>
<name>A0A1A9ZQ50_GLOPL</name>
<dbReference type="EnsemblMetazoa" id="GPAI021552-RA">
    <property type="protein sequence ID" value="GPAI021552-PA"/>
    <property type="gene ID" value="GPAI021552"/>
</dbReference>
<keyword evidence="2" id="KW-1185">Reference proteome</keyword>